<reference evidence="1" key="1">
    <citation type="submission" date="2020-10" db="EMBL/GenBank/DDBJ databases">
        <authorList>
            <person name="Castelo-Branco R."/>
            <person name="Eusebio N."/>
            <person name="Adriana R."/>
            <person name="Vieira A."/>
            <person name="Brugerolle De Fraissinette N."/>
            <person name="Rezende De Castro R."/>
            <person name="Schneider M.P."/>
            <person name="Vasconcelos V."/>
            <person name="Leao P.N."/>
        </authorList>
    </citation>
    <scope>NUCLEOTIDE SEQUENCE</scope>
    <source>
        <strain evidence="1">LEGE 11467</strain>
    </source>
</reference>
<comment type="caution">
    <text evidence="1">The sequence shown here is derived from an EMBL/GenBank/DDBJ whole genome shotgun (WGS) entry which is preliminary data.</text>
</comment>
<dbReference type="EMBL" id="JADEXN010000091">
    <property type="protein sequence ID" value="MBE9040515.1"/>
    <property type="molecule type" value="Genomic_DNA"/>
</dbReference>
<gene>
    <name evidence="1" type="ORF">IQ235_06905</name>
</gene>
<dbReference type="AlphaFoldDB" id="A0A928VZH6"/>
<proteinExistence type="predicted"/>
<protein>
    <submittedName>
        <fullName evidence="1">Uncharacterized protein</fullName>
    </submittedName>
</protein>
<accession>A0A928VZH6</accession>
<name>A0A928VZH6_9CYAN</name>
<keyword evidence="2" id="KW-1185">Reference proteome</keyword>
<dbReference type="Proteomes" id="UP000621799">
    <property type="component" value="Unassembled WGS sequence"/>
</dbReference>
<organism evidence="1 2">
    <name type="scientific">Zarconia navalis LEGE 11467</name>
    <dbReference type="NCBI Taxonomy" id="1828826"/>
    <lineage>
        <taxon>Bacteria</taxon>
        <taxon>Bacillati</taxon>
        <taxon>Cyanobacteriota</taxon>
        <taxon>Cyanophyceae</taxon>
        <taxon>Oscillatoriophycideae</taxon>
        <taxon>Oscillatoriales</taxon>
        <taxon>Oscillatoriales incertae sedis</taxon>
        <taxon>Zarconia</taxon>
        <taxon>Zarconia navalis</taxon>
    </lineage>
</organism>
<dbReference type="RefSeq" id="WP_264320761.1">
    <property type="nucleotide sequence ID" value="NZ_JADEXN010000091.1"/>
</dbReference>
<evidence type="ECO:0000313" key="2">
    <source>
        <dbReference type="Proteomes" id="UP000621799"/>
    </source>
</evidence>
<sequence>MELKQDPNPIILVDTHVHIYDCFDLDRFLDSAWNNFSIQANKYQSHQNFTGILLLTENSNQNWFASLSSWIKDPNDRAPLSKRWTFSPTAETYSLYASNSQGHKLCLIAGRQIITEEKLEVLALMTDGDLTDGRSLEATIQEIQNVGGLPVLPWGVGKWLGKRGQLIEGVLQTDRPSPIFLGDNSGRPQFWSRPPYFQAAEQKGWRILPGTDPLPLAWEASRPGRFGLRLAGTIDSSEPGKQLRSMLLNSEVSCPAYGALETPWRFIRNQIALRIPSKSDR</sequence>
<evidence type="ECO:0000313" key="1">
    <source>
        <dbReference type="EMBL" id="MBE9040515.1"/>
    </source>
</evidence>